<dbReference type="EMBL" id="CWQJ01000019">
    <property type="protein sequence ID" value="CSC48048.1"/>
    <property type="molecule type" value="Genomic_DNA"/>
</dbReference>
<evidence type="ECO:0000313" key="2">
    <source>
        <dbReference type="Proteomes" id="UP000046067"/>
    </source>
</evidence>
<name>A0A655YRC4_VIBCL</name>
<reference evidence="1 2" key="1">
    <citation type="submission" date="2015-07" db="EMBL/GenBank/DDBJ databases">
        <authorList>
            <consortium name="Pathogen Informatics"/>
        </authorList>
    </citation>
    <scope>NUCLEOTIDE SEQUENCE [LARGE SCALE GENOMIC DNA]</scope>
    <source>
        <strain evidence="1 2">A325</strain>
    </source>
</reference>
<gene>
    <name evidence="1" type="ORF">ERS013201_02722</name>
</gene>
<dbReference type="Proteomes" id="UP000046067">
    <property type="component" value="Unassembled WGS sequence"/>
</dbReference>
<organism evidence="1 2">
    <name type="scientific">Vibrio cholerae</name>
    <dbReference type="NCBI Taxonomy" id="666"/>
    <lineage>
        <taxon>Bacteria</taxon>
        <taxon>Pseudomonadati</taxon>
        <taxon>Pseudomonadota</taxon>
        <taxon>Gammaproteobacteria</taxon>
        <taxon>Vibrionales</taxon>
        <taxon>Vibrionaceae</taxon>
        <taxon>Vibrio</taxon>
    </lineage>
</organism>
<dbReference type="AlphaFoldDB" id="A0A655YRC4"/>
<sequence length="37" mass="4396">MVDKRFLFLLQRIEDQALYDVLEHIRMIACVETVSVT</sequence>
<protein>
    <submittedName>
        <fullName evidence="1">Uncharacterized protein</fullName>
    </submittedName>
</protein>
<accession>A0A655YRC4</accession>
<evidence type="ECO:0000313" key="1">
    <source>
        <dbReference type="EMBL" id="CSC48048.1"/>
    </source>
</evidence>
<proteinExistence type="predicted"/>